<gene>
    <name evidence="1" type="ORF">C7T86_19045</name>
</gene>
<protein>
    <submittedName>
        <fullName evidence="1">Coat protein</fullName>
    </submittedName>
</protein>
<accession>A0AA45BTQ6</accession>
<dbReference type="AlphaFoldDB" id="A0AA45BTQ6"/>
<dbReference type="Proteomes" id="UP000251513">
    <property type="component" value="Unassembled WGS sequence"/>
</dbReference>
<dbReference type="EMBL" id="PYJH01000051">
    <property type="protein sequence ID" value="PUE91022.1"/>
    <property type="molecule type" value="Genomic_DNA"/>
</dbReference>
<evidence type="ECO:0000313" key="1">
    <source>
        <dbReference type="EMBL" id="PUE91022.1"/>
    </source>
</evidence>
<evidence type="ECO:0000313" key="2">
    <source>
        <dbReference type="Proteomes" id="UP000251513"/>
    </source>
</evidence>
<keyword evidence="1" id="KW-0167">Capsid protein</keyword>
<proteinExistence type="predicted"/>
<keyword evidence="1" id="KW-0946">Virion</keyword>
<sequence>MARWCLPGKRSASAAAMCSLRAANTACMRWCKKRSQCPARRMPSRGPPAAAAL</sequence>
<reference evidence="1 2" key="1">
    <citation type="submission" date="2018-03" db="EMBL/GenBank/DDBJ databases">
        <title>Sequencing of reference strains of Xanthomonas.</title>
        <authorList>
            <person name="Studholme D.J."/>
            <person name="Vicente J."/>
            <person name="Sarris P."/>
        </authorList>
    </citation>
    <scope>NUCLEOTIDE SEQUENCE [LARGE SCALE GENOMIC DNA]</scope>
    <source>
        <strain evidence="1 2">WHRI 5232</strain>
    </source>
</reference>
<comment type="caution">
    <text evidence="1">The sequence shown here is derived from an EMBL/GenBank/DDBJ whole genome shotgun (WGS) entry which is preliminary data.</text>
</comment>
<organism evidence="1 2">
    <name type="scientific">Xanthomonas campestris pv. malvacearum</name>
    <dbReference type="NCBI Taxonomy" id="86040"/>
    <lineage>
        <taxon>Bacteria</taxon>
        <taxon>Pseudomonadati</taxon>
        <taxon>Pseudomonadota</taxon>
        <taxon>Gammaproteobacteria</taxon>
        <taxon>Lysobacterales</taxon>
        <taxon>Lysobacteraceae</taxon>
        <taxon>Xanthomonas</taxon>
    </lineage>
</organism>
<name>A0AA45BTQ6_XANCM</name>